<gene>
    <name evidence="3" type="ORF">GCM10010971_19780</name>
</gene>
<feature type="signal peptide" evidence="2">
    <location>
        <begin position="1"/>
        <end position="17"/>
    </location>
</feature>
<name>A0ABQ2PME6_9NEIS</name>
<feature type="compositionally biased region" description="Pro residues" evidence="1">
    <location>
        <begin position="35"/>
        <end position="49"/>
    </location>
</feature>
<keyword evidence="4" id="KW-1185">Reference proteome</keyword>
<dbReference type="RefSeq" id="WP_188692658.1">
    <property type="nucleotide sequence ID" value="NZ_BMLY01000003.1"/>
</dbReference>
<organism evidence="3 4">
    <name type="scientific">Silvimonas amylolytica</name>
    <dbReference type="NCBI Taxonomy" id="449663"/>
    <lineage>
        <taxon>Bacteria</taxon>
        <taxon>Pseudomonadati</taxon>
        <taxon>Pseudomonadota</taxon>
        <taxon>Betaproteobacteria</taxon>
        <taxon>Neisseriales</taxon>
        <taxon>Chitinibacteraceae</taxon>
        <taxon>Silvimonas</taxon>
    </lineage>
</organism>
<evidence type="ECO:0000313" key="3">
    <source>
        <dbReference type="EMBL" id="GGP26159.1"/>
    </source>
</evidence>
<proteinExistence type="predicted"/>
<sequence length="282" mass="28615">MKQVFALSAVALSLVLAACGGGGGDSTSTSAPATTPTPTPAPTPAPTPVPTVQNPQAGSTADVGNGVEGFWTTSASIANPTSSAKSLAIIAPNGEMIAFSNATSTYNQGTLNFTGTTWAAAGERAIGSTDGTFNDNGTFVPKSSFTDPTSSDLTFDTYSLANALAVTQADLAGTWGPATSRITVDGSGNFTGMTLQVGNCNVSGTILQFDASSKKNLFKVLFTATQGVGNTCTLPIGSQFSGLAVIDLLNLGTSAKPSYARALQVLTSVPHVDFLWLQLQKS</sequence>
<evidence type="ECO:0000256" key="2">
    <source>
        <dbReference type="SAM" id="SignalP"/>
    </source>
</evidence>
<feature type="chain" id="PRO_5045512140" evidence="2">
    <location>
        <begin position="18"/>
        <end position="282"/>
    </location>
</feature>
<protein>
    <submittedName>
        <fullName evidence="3">Uncharacterized protein</fullName>
    </submittedName>
</protein>
<keyword evidence="2" id="KW-0732">Signal</keyword>
<dbReference type="PROSITE" id="PS51257">
    <property type="entry name" value="PROKAR_LIPOPROTEIN"/>
    <property type="match status" value="1"/>
</dbReference>
<dbReference type="Proteomes" id="UP000621859">
    <property type="component" value="Unassembled WGS sequence"/>
</dbReference>
<accession>A0ABQ2PME6</accession>
<feature type="region of interest" description="Disordered" evidence="1">
    <location>
        <begin position="23"/>
        <end position="65"/>
    </location>
</feature>
<evidence type="ECO:0000256" key="1">
    <source>
        <dbReference type="SAM" id="MobiDB-lite"/>
    </source>
</evidence>
<evidence type="ECO:0000313" key="4">
    <source>
        <dbReference type="Proteomes" id="UP000621859"/>
    </source>
</evidence>
<comment type="caution">
    <text evidence="3">The sequence shown here is derived from an EMBL/GenBank/DDBJ whole genome shotgun (WGS) entry which is preliminary data.</text>
</comment>
<dbReference type="EMBL" id="BMLY01000003">
    <property type="protein sequence ID" value="GGP26159.1"/>
    <property type="molecule type" value="Genomic_DNA"/>
</dbReference>
<reference evidence="4" key="1">
    <citation type="journal article" date="2019" name="Int. J. Syst. Evol. Microbiol.">
        <title>The Global Catalogue of Microorganisms (GCM) 10K type strain sequencing project: providing services to taxonomists for standard genome sequencing and annotation.</title>
        <authorList>
            <consortium name="The Broad Institute Genomics Platform"/>
            <consortium name="The Broad Institute Genome Sequencing Center for Infectious Disease"/>
            <person name="Wu L."/>
            <person name="Ma J."/>
        </authorList>
    </citation>
    <scope>NUCLEOTIDE SEQUENCE [LARGE SCALE GENOMIC DNA]</scope>
    <source>
        <strain evidence="4">CGMCC 1.8860</strain>
    </source>
</reference>